<evidence type="ECO:0000313" key="1">
    <source>
        <dbReference type="EMBL" id="MDG0812855.1"/>
    </source>
</evidence>
<comment type="caution">
    <text evidence="1">The sequence shown here is derived from an EMBL/GenBank/DDBJ whole genome shotgun (WGS) entry which is preliminary data.</text>
</comment>
<gene>
    <name evidence="1" type="ORF">OMP40_28680</name>
</gene>
<organism evidence="1 2">
    <name type="scientific">Cohnella rhizosphaerae</name>
    <dbReference type="NCBI Taxonomy" id="1457232"/>
    <lineage>
        <taxon>Bacteria</taxon>
        <taxon>Bacillati</taxon>
        <taxon>Bacillota</taxon>
        <taxon>Bacilli</taxon>
        <taxon>Bacillales</taxon>
        <taxon>Paenibacillaceae</taxon>
        <taxon>Cohnella</taxon>
    </lineage>
</organism>
<dbReference type="Gene3D" id="3.40.50.720">
    <property type="entry name" value="NAD(P)-binding Rossmann-like Domain"/>
    <property type="match status" value="1"/>
</dbReference>
<dbReference type="EMBL" id="JAPDIA010000008">
    <property type="protein sequence ID" value="MDG0812855.1"/>
    <property type="molecule type" value="Genomic_DNA"/>
</dbReference>
<reference evidence="1" key="1">
    <citation type="submission" date="2022-10" db="EMBL/GenBank/DDBJ databases">
        <title>Comparative genomic analysis of Cohnella hashimotonis sp. nov., isolated from the International Space Station.</title>
        <authorList>
            <person name="Simpson A."/>
            <person name="Venkateswaran K."/>
        </authorList>
    </citation>
    <scope>NUCLEOTIDE SEQUENCE</scope>
    <source>
        <strain evidence="1">DSM 28161</strain>
    </source>
</reference>
<sequence>MKLPPSAASPTMYFVGVTTGQSSIMKLFPLWAKALGLGGPKMVGIDIAIHAEPEVYRECVRFIKEDPLSLGALVTTHKIDLFNAARDLFDTLDPFAVTFEEISSISKADGRLAGHAKDPISSGLSLEAFVPPGHWKRTGGHAMIMGAGGSALAICSYLTAPEREDDVPGTIVITNRSPERLASARELLGRIDTPVRFEYRLCPEPADNDAVLAEMPAGSLVVNATGLGKDRPGSPLTDDAIFPEEGLVWELNYRGALDFMHQALRQREQRRLHVEDGWIYFIHGWTQVISEVFHVPIEGETFDRLERIAMELRGSGETKGAAKT</sequence>
<dbReference type="InterPro" id="IPR036291">
    <property type="entry name" value="NAD(P)-bd_dom_sf"/>
</dbReference>
<dbReference type="SUPFAM" id="SSF51735">
    <property type="entry name" value="NAD(P)-binding Rossmann-fold domains"/>
    <property type="match status" value="1"/>
</dbReference>
<name>A0A9X4KXU5_9BACL</name>
<proteinExistence type="predicted"/>
<evidence type="ECO:0000313" key="2">
    <source>
        <dbReference type="Proteomes" id="UP001153404"/>
    </source>
</evidence>
<dbReference type="Proteomes" id="UP001153404">
    <property type="component" value="Unassembled WGS sequence"/>
</dbReference>
<keyword evidence="2" id="KW-1185">Reference proteome</keyword>
<dbReference type="RefSeq" id="WP_277536442.1">
    <property type="nucleotide sequence ID" value="NZ_JAPDIA010000008.1"/>
</dbReference>
<accession>A0A9X4KXU5</accession>
<dbReference type="AlphaFoldDB" id="A0A9X4KXU5"/>
<protein>
    <submittedName>
        <fullName evidence="1">Shikimate dehydrogenase</fullName>
    </submittedName>
</protein>